<proteinExistence type="predicted"/>
<organism evidence="1">
    <name type="scientific">Anguilla anguilla</name>
    <name type="common">European freshwater eel</name>
    <name type="synonym">Muraena anguilla</name>
    <dbReference type="NCBI Taxonomy" id="7936"/>
    <lineage>
        <taxon>Eukaryota</taxon>
        <taxon>Metazoa</taxon>
        <taxon>Chordata</taxon>
        <taxon>Craniata</taxon>
        <taxon>Vertebrata</taxon>
        <taxon>Euteleostomi</taxon>
        <taxon>Actinopterygii</taxon>
        <taxon>Neopterygii</taxon>
        <taxon>Teleostei</taxon>
        <taxon>Anguilliformes</taxon>
        <taxon>Anguillidae</taxon>
        <taxon>Anguilla</taxon>
    </lineage>
</organism>
<reference evidence="1" key="2">
    <citation type="journal article" date="2015" name="Fish Shellfish Immunol.">
        <title>Early steps in the European eel (Anguilla anguilla)-Vibrio vulnificus interaction in the gills: Role of the RtxA13 toxin.</title>
        <authorList>
            <person name="Callol A."/>
            <person name="Pajuelo D."/>
            <person name="Ebbesson L."/>
            <person name="Teles M."/>
            <person name="MacKenzie S."/>
            <person name="Amaro C."/>
        </authorList>
    </citation>
    <scope>NUCLEOTIDE SEQUENCE</scope>
</reference>
<sequence>MPEVYTRDLVHTKASG</sequence>
<protein>
    <submittedName>
        <fullName evidence="1">Uncharacterized protein</fullName>
    </submittedName>
</protein>
<name>A0A0E9TWN3_ANGAN</name>
<reference evidence="1" key="1">
    <citation type="submission" date="2014-11" db="EMBL/GenBank/DDBJ databases">
        <authorList>
            <person name="Amaro Gonzalez C."/>
        </authorList>
    </citation>
    <scope>NUCLEOTIDE SEQUENCE</scope>
</reference>
<accession>A0A0E9TWN3</accession>
<evidence type="ECO:0000313" key="1">
    <source>
        <dbReference type="EMBL" id="JAH57153.1"/>
    </source>
</evidence>
<dbReference type="EMBL" id="GBXM01051424">
    <property type="protein sequence ID" value="JAH57153.1"/>
    <property type="molecule type" value="Transcribed_RNA"/>
</dbReference>
<dbReference type="AlphaFoldDB" id="A0A0E9TWN3"/>